<comment type="caution">
    <text evidence="3">The sequence shown here is derived from an EMBL/GenBank/DDBJ whole genome shotgun (WGS) entry which is preliminary data.</text>
</comment>
<evidence type="ECO:0000256" key="1">
    <source>
        <dbReference type="SAM" id="MobiDB-lite"/>
    </source>
</evidence>
<dbReference type="Proteomes" id="UP000650485">
    <property type="component" value="Unassembled WGS sequence"/>
</dbReference>
<dbReference type="Pfam" id="PF01468">
    <property type="entry name" value="GA"/>
    <property type="match status" value="2"/>
</dbReference>
<dbReference type="Gene3D" id="1.20.5.420">
    <property type="entry name" value="Immunoglobulin FC, subunit C"/>
    <property type="match status" value="2"/>
</dbReference>
<feature type="domain" description="Extracellular matrix-binding protein ebh GA module" evidence="2">
    <location>
        <begin position="197"/>
        <end position="256"/>
    </location>
</feature>
<organism evidence="3 4">
    <name type="scientific">Weissella confusa</name>
    <name type="common">Lactobacillus confusus</name>
    <dbReference type="NCBI Taxonomy" id="1583"/>
    <lineage>
        <taxon>Bacteria</taxon>
        <taxon>Bacillati</taxon>
        <taxon>Bacillota</taxon>
        <taxon>Bacilli</taxon>
        <taxon>Lactobacillales</taxon>
        <taxon>Lactobacillaceae</taxon>
        <taxon>Weissella</taxon>
    </lineage>
</organism>
<feature type="region of interest" description="Disordered" evidence="1">
    <location>
        <begin position="171"/>
        <end position="216"/>
    </location>
</feature>
<feature type="domain" description="Extracellular matrix-binding protein ebh GA module" evidence="2">
    <location>
        <begin position="283"/>
        <end position="337"/>
    </location>
</feature>
<name>A0A923SSS7_WEICO</name>
<sequence length="338" mass="35689">MKQTIWTLPLPNAVGDQMISSNGDASGASNPYVATNGASRQGQAIDDRIVYNGSSKEVTDGQIESQETDEQTEQTVAVDTAINVATNDESTNNVVAAPLPLSNAQAATVGTATESTDTPIWNDNGLQNNVITPAGETATSYLTNLSASLVSSFSSEASDSDTVAEVEEVVEEATAANEQPEPEQTAESDSVPTSNAATTTNYQKDEPAELAQQQATAETQIDEMAYLSDDEKASYKDRVVNATTSDEVTTIIDEAEATNLANAKEWAHDEISPENVADIVPIVTDATNQNLANAKTDAVAEIDDLQHLADDKKQSFVDQISNADTVSAVEQIVANAKL</sequence>
<evidence type="ECO:0000313" key="4">
    <source>
        <dbReference type="Proteomes" id="UP000650485"/>
    </source>
</evidence>
<dbReference type="AlphaFoldDB" id="A0A923SSS7"/>
<evidence type="ECO:0000313" key="3">
    <source>
        <dbReference type="EMBL" id="MBC6498322.1"/>
    </source>
</evidence>
<evidence type="ECO:0000259" key="2">
    <source>
        <dbReference type="SMART" id="SM00844"/>
    </source>
</evidence>
<feature type="region of interest" description="Disordered" evidence="1">
    <location>
        <begin position="19"/>
        <end position="40"/>
    </location>
</feature>
<proteinExistence type="predicted"/>
<dbReference type="SUPFAM" id="SSF46997">
    <property type="entry name" value="Bacterial immunoglobulin/albumin-binding domains"/>
    <property type="match status" value="1"/>
</dbReference>
<protein>
    <submittedName>
        <fullName evidence="3">GA module-containing protein</fullName>
    </submittedName>
</protein>
<dbReference type="InterPro" id="IPR009063">
    <property type="entry name" value="Ig/albumin-bd_sf"/>
</dbReference>
<dbReference type="EMBL" id="JACSZT010000003">
    <property type="protein sequence ID" value="MBC6498322.1"/>
    <property type="molecule type" value="Genomic_DNA"/>
</dbReference>
<dbReference type="InterPro" id="IPR020840">
    <property type="entry name" value="Extracell_matrix-bd_GA"/>
</dbReference>
<feature type="compositionally biased region" description="Polar residues" evidence="1">
    <location>
        <begin position="187"/>
        <end position="202"/>
    </location>
</feature>
<dbReference type="InterPro" id="IPR002988">
    <property type="entry name" value="GA_module"/>
</dbReference>
<gene>
    <name evidence="3" type="ORF">H7R52_03330</name>
</gene>
<reference evidence="3" key="1">
    <citation type="submission" date="2020-08" db="EMBL/GenBank/DDBJ databases">
        <title>Complete genome sequence of Weissella confusa strain FS54 provides insights into metabolic potential.</title>
        <authorList>
            <person name="Fhoula I."/>
            <person name="Najjari A."/>
            <person name="Lekired A."/>
            <person name="Bessrour-Aouam N."/>
            <person name="Jaballah S."/>
            <person name="Klibi N."/>
            <person name="Ouzari H.-I."/>
        </authorList>
    </citation>
    <scope>NUCLEOTIDE SEQUENCE</scope>
    <source>
        <strain evidence="3">FS54</strain>
    </source>
</reference>
<dbReference type="SMART" id="SM00844">
    <property type="entry name" value="GA"/>
    <property type="match status" value="2"/>
</dbReference>
<accession>A0A923SSS7</accession>